<dbReference type="InterPro" id="IPR036943">
    <property type="entry name" value="FN_type2_sf"/>
</dbReference>
<dbReference type="Pfam" id="PF00040">
    <property type="entry name" value="fn2"/>
    <property type="match status" value="2"/>
</dbReference>
<dbReference type="EMBL" id="JAHFZB010000006">
    <property type="protein sequence ID" value="KAK6488659.1"/>
    <property type="molecule type" value="Genomic_DNA"/>
</dbReference>
<organism evidence="9 10">
    <name type="scientific">Huso huso</name>
    <name type="common">Beluga</name>
    <name type="synonym">Acipenser huso</name>
    <dbReference type="NCBI Taxonomy" id="61971"/>
    <lineage>
        <taxon>Eukaryota</taxon>
        <taxon>Metazoa</taxon>
        <taxon>Chordata</taxon>
        <taxon>Craniata</taxon>
        <taxon>Vertebrata</taxon>
        <taxon>Euteleostomi</taxon>
        <taxon>Actinopterygii</taxon>
        <taxon>Chondrostei</taxon>
        <taxon>Acipenseriformes</taxon>
        <taxon>Acipenseridae</taxon>
        <taxon>Huso</taxon>
    </lineage>
</organism>
<keyword evidence="3" id="KW-0964">Secreted</keyword>
<dbReference type="CDD" id="cd00062">
    <property type="entry name" value="FN2"/>
    <property type="match status" value="2"/>
</dbReference>
<keyword evidence="7" id="KW-0732">Signal</keyword>
<dbReference type="PROSITE" id="PS51092">
    <property type="entry name" value="FN2_2"/>
    <property type="match status" value="2"/>
</dbReference>
<evidence type="ECO:0000256" key="3">
    <source>
        <dbReference type="ARBA" id="ARBA00022525"/>
    </source>
</evidence>
<dbReference type="PROSITE" id="PS00023">
    <property type="entry name" value="FN2_1"/>
    <property type="match status" value="1"/>
</dbReference>
<evidence type="ECO:0000256" key="1">
    <source>
        <dbReference type="ARBA" id="ARBA00004613"/>
    </source>
</evidence>
<dbReference type="SUPFAM" id="SSF57440">
    <property type="entry name" value="Kringle-like"/>
    <property type="match status" value="2"/>
</dbReference>
<feature type="domain" description="Fibronectin type-II" evidence="8">
    <location>
        <begin position="85"/>
        <end position="131"/>
    </location>
</feature>
<accession>A0ABR0ZV14</accession>
<feature type="chain" id="PRO_5045279436" evidence="7">
    <location>
        <begin position="18"/>
        <end position="143"/>
    </location>
</feature>
<feature type="signal peptide" evidence="7">
    <location>
        <begin position="1"/>
        <end position="17"/>
    </location>
</feature>
<comment type="subcellular location">
    <subcellularLocation>
        <location evidence="1">Secreted</location>
    </subcellularLocation>
</comment>
<protein>
    <submittedName>
        <fullName evidence="9">Matrix metalloproteinase-9-like</fullName>
    </submittedName>
</protein>
<dbReference type="InterPro" id="IPR000562">
    <property type="entry name" value="FN_type2_dom"/>
</dbReference>
<comment type="caution">
    <text evidence="9">The sequence shown here is derived from an EMBL/GenBank/DDBJ whole genome shotgun (WGS) entry which is preliminary data.</text>
</comment>
<dbReference type="Proteomes" id="UP001369086">
    <property type="component" value="Unassembled WGS sequence"/>
</dbReference>
<dbReference type="PRINTS" id="PR00013">
    <property type="entry name" value="FNTYPEII"/>
</dbReference>
<dbReference type="PANTHER" id="PTHR22918">
    <property type="entry name" value="SEMINAL PLASMA PROTEIN"/>
    <property type="match status" value="1"/>
</dbReference>
<keyword evidence="5 6" id="KW-1015">Disulfide bond</keyword>
<dbReference type="InterPro" id="IPR013806">
    <property type="entry name" value="Kringle-like"/>
</dbReference>
<name>A0ABR0ZV14_HUSHU</name>
<evidence type="ECO:0000259" key="8">
    <source>
        <dbReference type="PROSITE" id="PS51092"/>
    </source>
</evidence>
<feature type="disulfide bond" evidence="6">
    <location>
        <begin position="37"/>
        <end position="63"/>
    </location>
</feature>
<dbReference type="SMART" id="SM00059">
    <property type="entry name" value="FN2"/>
    <property type="match status" value="2"/>
</dbReference>
<dbReference type="Gene3D" id="2.10.10.10">
    <property type="entry name" value="Fibronectin, type II, collagen-binding"/>
    <property type="match status" value="2"/>
</dbReference>
<keyword evidence="10" id="KW-1185">Reference proteome</keyword>
<evidence type="ECO:0000313" key="10">
    <source>
        <dbReference type="Proteomes" id="UP001369086"/>
    </source>
</evidence>
<comment type="similarity">
    <text evidence="2">Belongs to the seminal plasma protein family.</text>
</comment>
<dbReference type="PANTHER" id="PTHR22918:SF1">
    <property type="entry name" value="FIBRONECTIN TYPE-II DOMAIN-CONTAINING PROTEIN"/>
    <property type="match status" value="1"/>
</dbReference>
<proteinExistence type="inferred from homology"/>
<sequence>MVFPIFGILLFFSAVQGQLYPTGPPATTGGNANGAMCVFPFVYRGNTYEYCTTDDWWPSHPWCATVSNYDIEPVWGYCPTSVPEILGSECVFPFIYKEESYFSCTDKDSDRPWCSLTDNYDVDEQWGYCDGYGRYFLFCYTAL</sequence>
<evidence type="ECO:0000256" key="6">
    <source>
        <dbReference type="PROSITE-ProRule" id="PRU00479"/>
    </source>
</evidence>
<evidence type="ECO:0000256" key="7">
    <source>
        <dbReference type="SAM" id="SignalP"/>
    </source>
</evidence>
<feature type="domain" description="Fibronectin type-II" evidence="8">
    <location>
        <begin position="32"/>
        <end position="80"/>
    </location>
</feature>
<feature type="disulfide bond" evidence="6">
    <location>
        <begin position="51"/>
        <end position="78"/>
    </location>
</feature>
<gene>
    <name evidence="9" type="ORF">HHUSO_G7540</name>
</gene>
<evidence type="ECO:0000256" key="5">
    <source>
        <dbReference type="ARBA" id="ARBA00023157"/>
    </source>
</evidence>
<evidence type="ECO:0000256" key="2">
    <source>
        <dbReference type="ARBA" id="ARBA00010011"/>
    </source>
</evidence>
<comment type="caution">
    <text evidence="6">Lacks conserved residue(s) required for the propagation of feature annotation.</text>
</comment>
<evidence type="ECO:0000313" key="9">
    <source>
        <dbReference type="EMBL" id="KAK6488659.1"/>
    </source>
</evidence>
<keyword evidence="4" id="KW-0677">Repeat</keyword>
<reference evidence="9 10" key="1">
    <citation type="submission" date="2021-05" db="EMBL/GenBank/DDBJ databases">
        <authorList>
            <person name="Zahm M."/>
            <person name="Klopp C."/>
            <person name="Cabau C."/>
            <person name="Kuhl H."/>
            <person name="Suciu R."/>
            <person name="Ciorpac M."/>
            <person name="Holostenco D."/>
            <person name="Gessner J."/>
            <person name="Wuertz S."/>
            <person name="Hohne C."/>
            <person name="Stock M."/>
            <person name="Gislard M."/>
            <person name="Lluch J."/>
            <person name="Milhes M."/>
            <person name="Lampietro C."/>
            <person name="Lopez Roques C."/>
            <person name="Donnadieu C."/>
            <person name="Du K."/>
            <person name="Schartl M."/>
            <person name="Guiguen Y."/>
        </authorList>
    </citation>
    <scope>NUCLEOTIDE SEQUENCE [LARGE SCALE GENOMIC DNA]</scope>
    <source>
        <strain evidence="9">Hh-F2</strain>
        <tissue evidence="9">Blood</tissue>
    </source>
</reference>
<dbReference type="InterPro" id="IPR051666">
    <property type="entry name" value="SP_Capacitation_Regulator"/>
</dbReference>
<evidence type="ECO:0000256" key="4">
    <source>
        <dbReference type="ARBA" id="ARBA00022737"/>
    </source>
</evidence>